<feature type="transmembrane region" description="Helical" evidence="11">
    <location>
        <begin position="306"/>
        <end position="324"/>
    </location>
</feature>
<dbReference type="GO" id="GO:0055056">
    <property type="term" value="F:D-glucose transmembrane transporter activity"/>
    <property type="evidence" value="ECO:0007669"/>
    <property type="project" value="InterPro"/>
</dbReference>
<dbReference type="PROSITE" id="PS50850">
    <property type="entry name" value="MFS"/>
    <property type="match status" value="1"/>
</dbReference>
<keyword evidence="7" id="KW-0762">Sugar transport</keyword>
<evidence type="ECO:0000256" key="6">
    <source>
        <dbReference type="ARBA" id="ARBA00022519"/>
    </source>
</evidence>
<feature type="transmembrane region" description="Helical" evidence="11">
    <location>
        <begin position="82"/>
        <end position="100"/>
    </location>
</feature>
<feature type="transmembrane region" description="Helical" evidence="11">
    <location>
        <begin position="187"/>
        <end position="204"/>
    </location>
</feature>
<dbReference type="GO" id="GO:0005354">
    <property type="term" value="F:galactose transmembrane transporter activity"/>
    <property type="evidence" value="ECO:0007669"/>
    <property type="project" value="InterPro"/>
</dbReference>
<dbReference type="GO" id="GO:0005886">
    <property type="term" value="C:plasma membrane"/>
    <property type="evidence" value="ECO:0007669"/>
    <property type="project" value="UniProtKB-SubCell"/>
</dbReference>
<dbReference type="CDD" id="cd17394">
    <property type="entry name" value="MFS_FucP_like"/>
    <property type="match status" value="1"/>
</dbReference>
<keyword evidence="16" id="KW-1185">Reference proteome</keyword>
<dbReference type="Gene3D" id="1.20.1250.20">
    <property type="entry name" value="MFS general substrate transporter like domains"/>
    <property type="match status" value="2"/>
</dbReference>
<dbReference type="PANTHER" id="PTHR43702">
    <property type="entry name" value="L-FUCOSE-PROTON SYMPORTER"/>
    <property type="match status" value="1"/>
</dbReference>
<feature type="transmembrane region" description="Helical" evidence="11">
    <location>
        <begin position="12"/>
        <end position="30"/>
    </location>
</feature>
<comment type="similarity">
    <text evidence="3">Belongs to the major facilitator superfamily. FHS transporter (TC 2.A.1.7) family.</text>
</comment>
<feature type="transmembrane region" description="Helical" evidence="11">
    <location>
        <begin position="106"/>
        <end position="127"/>
    </location>
</feature>
<gene>
    <name evidence="13" type="ORF">ABIC99_001134</name>
    <name evidence="14" type="ORF">EWH46_08410</name>
</gene>
<feature type="transmembrane region" description="Helical" evidence="11">
    <location>
        <begin position="330"/>
        <end position="352"/>
    </location>
</feature>
<evidence type="ECO:0000256" key="2">
    <source>
        <dbReference type="ARBA" id="ARBA00004429"/>
    </source>
</evidence>
<feature type="transmembrane region" description="Helical" evidence="11">
    <location>
        <begin position="238"/>
        <end position="264"/>
    </location>
</feature>
<dbReference type="GO" id="GO:1904659">
    <property type="term" value="P:D-glucose transmembrane transport"/>
    <property type="evidence" value="ECO:0007669"/>
    <property type="project" value="InterPro"/>
</dbReference>
<organism evidence="14 15">
    <name type="scientific">Sphaerotilus sulfidivorans</name>
    <dbReference type="NCBI Taxonomy" id="639200"/>
    <lineage>
        <taxon>Bacteria</taxon>
        <taxon>Pseudomonadati</taxon>
        <taxon>Pseudomonadota</taxon>
        <taxon>Betaproteobacteria</taxon>
        <taxon>Burkholderiales</taxon>
        <taxon>Sphaerotilaceae</taxon>
        <taxon>Sphaerotilus</taxon>
    </lineage>
</organism>
<dbReference type="InterPro" id="IPR020846">
    <property type="entry name" value="MFS_dom"/>
</dbReference>
<dbReference type="Pfam" id="PF07690">
    <property type="entry name" value="MFS_1"/>
    <property type="match status" value="1"/>
</dbReference>
<feature type="transmembrane region" description="Helical" evidence="11">
    <location>
        <begin position="276"/>
        <end position="294"/>
    </location>
</feature>
<keyword evidence="6" id="KW-0997">Cell inner membrane</keyword>
<dbReference type="EMBL" id="JBEPLS010000003">
    <property type="protein sequence ID" value="MET3603350.1"/>
    <property type="molecule type" value="Genomic_DNA"/>
</dbReference>
<evidence type="ECO:0000256" key="9">
    <source>
        <dbReference type="ARBA" id="ARBA00022989"/>
    </source>
</evidence>
<dbReference type="InterPro" id="IPR050375">
    <property type="entry name" value="MFS_TsgA-like"/>
</dbReference>
<proteinExistence type="inferred from homology"/>
<name>A0A5C1Q2F4_9BURK</name>
<dbReference type="RefSeq" id="WP_149503510.1">
    <property type="nucleotide sequence ID" value="NZ_CP035708.1"/>
</dbReference>
<evidence type="ECO:0000256" key="11">
    <source>
        <dbReference type="SAM" id="Phobius"/>
    </source>
</evidence>
<feature type="domain" description="Major facilitator superfamily (MFS) profile" evidence="12">
    <location>
        <begin position="16"/>
        <end position="432"/>
    </location>
</feature>
<evidence type="ECO:0000256" key="1">
    <source>
        <dbReference type="ARBA" id="ARBA00003321"/>
    </source>
</evidence>
<dbReference type="NCBIfam" id="TIGR01272">
    <property type="entry name" value="gluP"/>
    <property type="match status" value="1"/>
</dbReference>
<dbReference type="EMBL" id="CP035708">
    <property type="protein sequence ID" value="QEN00794.1"/>
    <property type="molecule type" value="Genomic_DNA"/>
</dbReference>
<feature type="transmembrane region" description="Helical" evidence="11">
    <location>
        <begin position="364"/>
        <end position="383"/>
    </location>
</feature>
<dbReference type="InterPro" id="IPR036259">
    <property type="entry name" value="MFS_trans_sf"/>
</dbReference>
<feature type="transmembrane region" description="Helical" evidence="11">
    <location>
        <begin position="50"/>
        <end position="70"/>
    </location>
</feature>
<evidence type="ECO:0000256" key="5">
    <source>
        <dbReference type="ARBA" id="ARBA00022475"/>
    </source>
</evidence>
<dbReference type="InterPro" id="IPR011701">
    <property type="entry name" value="MFS"/>
</dbReference>
<keyword evidence="5" id="KW-1003">Cell membrane</keyword>
<evidence type="ECO:0000313" key="16">
    <source>
        <dbReference type="Proteomes" id="UP001549111"/>
    </source>
</evidence>
<reference evidence="13 16" key="2">
    <citation type="submission" date="2024-06" db="EMBL/GenBank/DDBJ databases">
        <title>Genomic Encyclopedia of Type Strains, Phase IV (KMG-IV): sequencing the most valuable type-strain genomes for metagenomic binning, comparative biology and taxonomic classification.</title>
        <authorList>
            <person name="Goeker M."/>
        </authorList>
    </citation>
    <scope>NUCLEOTIDE SEQUENCE [LARGE SCALE GENOMIC DNA]</scope>
    <source>
        <strain evidence="13 16">D-501</strain>
    </source>
</reference>
<keyword evidence="9 11" id="KW-1133">Transmembrane helix</keyword>
<keyword evidence="4" id="KW-0813">Transport</keyword>
<comment type="function">
    <text evidence="1">Intake of glucose and galactose.</text>
</comment>
<evidence type="ECO:0000313" key="15">
    <source>
        <dbReference type="Proteomes" id="UP000323522"/>
    </source>
</evidence>
<dbReference type="KEGG" id="snn:EWH46_08410"/>
<dbReference type="PANTHER" id="PTHR43702:SF3">
    <property type="entry name" value="PROTEIN TSGA"/>
    <property type="match status" value="1"/>
</dbReference>
<comment type="subcellular location">
    <subcellularLocation>
        <location evidence="2">Cell inner membrane</location>
        <topology evidence="2">Multi-pass membrane protein</topology>
    </subcellularLocation>
</comment>
<evidence type="ECO:0000313" key="14">
    <source>
        <dbReference type="EMBL" id="QEN00794.1"/>
    </source>
</evidence>
<dbReference type="Proteomes" id="UP000323522">
    <property type="component" value="Chromosome"/>
</dbReference>
<accession>A0A5C1Q2F4</accession>
<sequence length="432" mass="44718">MSSSRPQSRPHTHTRPLTVLTSLFFMWGLITSLNDILIPHLKAMFSLSYVQAMLIQFCFFAAYFLVSVPAGRLLQRLGYQRGIVTGLCIAAVGCLMFGPAESLHSYPLFLGALFVLAAGITLLQVAANPYVTLLGRPETASSRLNLTQAFNSLGATLGPLLGAVLILGAADQAASAAQGGDSVQGPYQALAAALFVLALVMAMFRLPDAREIERAAEQAGPGDLPAGERGRLMAHRHLVLGAVAIFAYVGAEVSIGSFLINLMADPSIAGLDHVQAGKYLALYWGAAMVGRFAGSAIMRHIPASRVLALVAAANVVLIGAAIVLGGPAAMWLLLATGLMNSVMFPTIFSLALEGLGALTSRGSGLLCMAIVGGAIVPLLQALVADHVGLLVSFAVPLVCYVYIAHYGAAGHRPVAVESAEPPPAGAALGAAA</sequence>
<feature type="transmembrane region" description="Helical" evidence="11">
    <location>
        <begin position="148"/>
        <end position="167"/>
    </location>
</feature>
<evidence type="ECO:0000256" key="8">
    <source>
        <dbReference type="ARBA" id="ARBA00022692"/>
    </source>
</evidence>
<keyword evidence="8 11" id="KW-0812">Transmembrane</keyword>
<evidence type="ECO:0000313" key="13">
    <source>
        <dbReference type="EMBL" id="MET3603350.1"/>
    </source>
</evidence>
<dbReference type="InterPro" id="IPR005964">
    <property type="entry name" value="Glc/Gal_transptr_bac"/>
</dbReference>
<evidence type="ECO:0000256" key="4">
    <source>
        <dbReference type="ARBA" id="ARBA00022448"/>
    </source>
</evidence>
<evidence type="ECO:0000256" key="3">
    <source>
        <dbReference type="ARBA" id="ARBA00009120"/>
    </source>
</evidence>
<dbReference type="SUPFAM" id="SSF103473">
    <property type="entry name" value="MFS general substrate transporter"/>
    <property type="match status" value="1"/>
</dbReference>
<dbReference type="AlphaFoldDB" id="A0A5C1Q2F4"/>
<evidence type="ECO:0000256" key="10">
    <source>
        <dbReference type="ARBA" id="ARBA00023136"/>
    </source>
</evidence>
<evidence type="ECO:0000256" key="7">
    <source>
        <dbReference type="ARBA" id="ARBA00022597"/>
    </source>
</evidence>
<dbReference type="OrthoDB" id="9795150at2"/>
<keyword evidence="10 11" id="KW-0472">Membrane</keyword>
<reference evidence="14 15" key="1">
    <citation type="submission" date="2019-02" db="EMBL/GenBank/DDBJ databases">
        <title>Complete Genome Sequence and Methylome Analysis of Sphaerotilus natans subsp. sulfidivorans D-507.</title>
        <authorList>
            <person name="Fomenkov A."/>
            <person name="Gridneva E."/>
            <person name="Smolyakov D."/>
            <person name="Dubinina G."/>
            <person name="Vincze T."/>
            <person name="Grabovich M."/>
            <person name="Roberts R.J."/>
        </authorList>
    </citation>
    <scope>NUCLEOTIDE SEQUENCE [LARGE SCALE GENOMIC DNA]</scope>
    <source>
        <strain evidence="14 15">D-507</strain>
    </source>
</reference>
<protein>
    <submittedName>
        <fullName evidence="13">FHS family L-fucose permease-like MFS transporter</fullName>
    </submittedName>
    <submittedName>
        <fullName evidence="14">Sugar MFS transporter</fullName>
    </submittedName>
</protein>
<evidence type="ECO:0000259" key="12">
    <source>
        <dbReference type="PROSITE" id="PS50850"/>
    </source>
</evidence>
<dbReference type="Proteomes" id="UP001549111">
    <property type="component" value="Unassembled WGS sequence"/>
</dbReference>
<feature type="transmembrane region" description="Helical" evidence="11">
    <location>
        <begin position="389"/>
        <end position="408"/>
    </location>
</feature>